<dbReference type="AlphaFoldDB" id="A0A4R1PY66"/>
<evidence type="ECO:0000259" key="2">
    <source>
        <dbReference type="PROSITE" id="PS50110"/>
    </source>
</evidence>
<dbReference type="PROSITE" id="PS50110">
    <property type="entry name" value="RESPONSE_REGULATORY"/>
    <property type="match status" value="1"/>
</dbReference>
<dbReference type="PANTHER" id="PTHR45138:SF9">
    <property type="entry name" value="DIGUANYLATE CYCLASE DGCM-RELATED"/>
    <property type="match status" value="1"/>
</dbReference>
<dbReference type="EMBL" id="SLUI01000005">
    <property type="protein sequence ID" value="TCL37731.1"/>
    <property type="molecule type" value="Genomic_DNA"/>
</dbReference>
<dbReference type="SUPFAM" id="SSF52172">
    <property type="entry name" value="CheY-like"/>
    <property type="match status" value="1"/>
</dbReference>
<dbReference type="GO" id="GO:0043709">
    <property type="term" value="P:cell adhesion involved in single-species biofilm formation"/>
    <property type="evidence" value="ECO:0007669"/>
    <property type="project" value="TreeGrafter"/>
</dbReference>
<dbReference type="GO" id="GO:0000160">
    <property type="term" value="P:phosphorelay signal transduction system"/>
    <property type="evidence" value="ECO:0007669"/>
    <property type="project" value="InterPro"/>
</dbReference>
<dbReference type="InterPro" id="IPR029787">
    <property type="entry name" value="Nucleotide_cyclase"/>
</dbReference>
<evidence type="ECO:0000256" key="1">
    <source>
        <dbReference type="PROSITE-ProRule" id="PRU00169"/>
    </source>
</evidence>
<dbReference type="Proteomes" id="UP000295063">
    <property type="component" value="Unassembled WGS sequence"/>
</dbReference>
<dbReference type="PANTHER" id="PTHR45138">
    <property type="entry name" value="REGULATORY COMPONENTS OF SENSORY TRANSDUCTION SYSTEM"/>
    <property type="match status" value="1"/>
</dbReference>
<dbReference type="Gene3D" id="3.30.70.270">
    <property type="match status" value="1"/>
</dbReference>
<dbReference type="GO" id="GO:1902201">
    <property type="term" value="P:negative regulation of bacterial-type flagellum-dependent cell motility"/>
    <property type="evidence" value="ECO:0007669"/>
    <property type="project" value="TreeGrafter"/>
</dbReference>
<dbReference type="Gene3D" id="3.40.50.2300">
    <property type="match status" value="1"/>
</dbReference>
<keyword evidence="5" id="KW-1185">Reference proteome</keyword>
<dbReference type="Pfam" id="PF00990">
    <property type="entry name" value="GGDEF"/>
    <property type="match status" value="1"/>
</dbReference>
<dbReference type="SUPFAM" id="SSF55073">
    <property type="entry name" value="Nucleotide cyclase"/>
    <property type="match status" value="1"/>
</dbReference>
<dbReference type="NCBIfam" id="TIGR00254">
    <property type="entry name" value="GGDEF"/>
    <property type="match status" value="1"/>
</dbReference>
<dbReference type="InterPro" id="IPR001789">
    <property type="entry name" value="Sig_transdc_resp-reg_receiver"/>
</dbReference>
<name>A0A4R1PY66_9FIRM</name>
<feature type="modified residue" description="4-aspartylphosphate" evidence="1">
    <location>
        <position position="53"/>
    </location>
</feature>
<dbReference type="FunFam" id="3.30.70.270:FF:000001">
    <property type="entry name" value="Diguanylate cyclase domain protein"/>
    <property type="match status" value="1"/>
</dbReference>
<dbReference type="RefSeq" id="WP_132078741.1">
    <property type="nucleotide sequence ID" value="NZ_SLUI01000005.1"/>
</dbReference>
<dbReference type="InterPro" id="IPR050469">
    <property type="entry name" value="Diguanylate_Cyclase"/>
</dbReference>
<proteinExistence type="predicted"/>
<dbReference type="GO" id="GO:0052621">
    <property type="term" value="F:diguanylate cyclase activity"/>
    <property type="evidence" value="ECO:0007669"/>
    <property type="project" value="TreeGrafter"/>
</dbReference>
<evidence type="ECO:0000313" key="4">
    <source>
        <dbReference type="EMBL" id="TCL37731.1"/>
    </source>
</evidence>
<dbReference type="GO" id="GO:0005886">
    <property type="term" value="C:plasma membrane"/>
    <property type="evidence" value="ECO:0007669"/>
    <property type="project" value="TreeGrafter"/>
</dbReference>
<feature type="domain" description="GGDEF" evidence="3">
    <location>
        <begin position="165"/>
        <end position="298"/>
    </location>
</feature>
<comment type="caution">
    <text evidence="4">The sequence shown here is derived from an EMBL/GenBank/DDBJ whole genome shotgun (WGS) entry which is preliminary data.</text>
</comment>
<dbReference type="InterPro" id="IPR011006">
    <property type="entry name" value="CheY-like_superfamily"/>
</dbReference>
<reference evidence="4 5" key="1">
    <citation type="submission" date="2019-03" db="EMBL/GenBank/DDBJ databases">
        <title>Genomic Encyclopedia of Type Strains, Phase IV (KMG-IV): sequencing the most valuable type-strain genomes for metagenomic binning, comparative biology and taxonomic classification.</title>
        <authorList>
            <person name="Goeker M."/>
        </authorList>
    </citation>
    <scope>NUCLEOTIDE SEQUENCE [LARGE SCALE GENOMIC DNA]</scope>
    <source>
        <strain evidence="4 5">DSM 15969</strain>
    </source>
</reference>
<dbReference type="SMART" id="SM00448">
    <property type="entry name" value="REC"/>
    <property type="match status" value="1"/>
</dbReference>
<dbReference type="CDD" id="cd01949">
    <property type="entry name" value="GGDEF"/>
    <property type="match status" value="1"/>
</dbReference>
<feature type="domain" description="Response regulatory" evidence="2">
    <location>
        <begin position="3"/>
        <end position="122"/>
    </location>
</feature>
<evidence type="ECO:0000313" key="5">
    <source>
        <dbReference type="Proteomes" id="UP000295063"/>
    </source>
</evidence>
<keyword evidence="1" id="KW-0597">Phosphoprotein</keyword>
<gene>
    <name evidence="4" type="ORF">EV210_105165</name>
</gene>
<dbReference type="Pfam" id="PF00072">
    <property type="entry name" value="Response_reg"/>
    <property type="match status" value="1"/>
</dbReference>
<dbReference type="InterPro" id="IPR000160">
    <property type="entry name" value="GGDEF_dom"/>
</dbReference>
<dbReference type="SMART" id="SM00267">
    <property type="entry name" value="GGDEF"/>
    <property type="match status" value="1"/>
</dbReference>
<evidence type="ECO:0000259" key="3">
    <source>
        <dbReference type="PROSITE" id="PS50887"/>
    </source>
</evidence>
<dbReference type="OrthoDB" id="9805474at2"/>
<accession>A0A4R1PY66</accession>
<dbReference type="PROSITE" id="PS50887">
    <property type="entry name" value="GGDEF"/>
    <property type="match status" value="1"/>
</dbReference>
<dbReference type="InterPro" id="IPR043128">
    <property type="entry name" value="Rev_trsase/Diguanyl_cyclase"/>
</dbReference>
<sequence>MTRILIADDKAVNRRLLKSMVAEMGMDSIEAQDGEEACNILKREDAPQIVLLDWVMPKLNGLEVCKRIALERSQSQKYRYIILVTSKDKDGEISEGFLAGADDYITRPFNRNELRMRLNVGVRIVQMQRDLLKLLHWDPLTNALNRRAALERLDEEIKRATRSQSPLSIAMLDIDHFKQINDTHGHLVGDLVLKEVVTRIFHALSSYDLIGRYGGDEFILLFPNTKLADATLICSQIQNAFTQDPIISADLKLFVTVSIGVTSQNGESYLADTLIHHADDALYKAKRQGRNQVYKLAML</sequence>
<organism evidence="4 5">
    <name type="scientific">Anaerospora hongkongensis</name>
    <dbReference type="NCBI Taxonomy" id="244830"/>
    <lineage>
        <taxon>Bacteria</taxon>
        <taxon>Bacillati</taxon>
        <taxon>Bacillota</taxon>
        <taxon>Negativicutes</taxon>
        <taxon>Selenomonadales</taxon>
        <taxon>Sporomusaceae</taxon>
        <taxon>Anaerospora</taxon>
    </lineage>
</organism>
<protein>
    <submittedName>
        <fullName evidence="4">Diguanylate cyclase (GGDEF)-like protein</fullName>
    </submittedName>
</protein>